<keyword evidence="4" id="KW-1185">Reference proteome</keyword>
<evidence type="ECO:0000313" key="3">
    <source>
        <dbReference type="EMBL" id="KAG2442857.1"/>
    </source>
</evidence>
<feature type="compositionally biased region" description="Basic and acidic residues" evidence="2">
    <location>
        <begin position="45"/>
        <end position="60"/>
    </location>
</feature>
<accession>A0A835W6Z2</accession>
<protein>
    <submittedName>
        <fullName evidence="3">Uncharacterized protein</fullName>
    </submittedName>
</protein>
<keyword evidence="1" id="KW-0175">Coiled coil</keyword>
<evidence type="ECO:0000256" key="2">
    <source>
        <dbReference type="SAM" id="MobiDB-lite"/>
    </source>
</evidence>
<evidence type="ECO:0000313" key="4">
    <source>
        <dbReference type="Proteomes" id="UP000650467"/>
    </source>
</evidence>
<dbReference type="AlphaFoldDB" id="A0A835W6Z2"/>
<feature type="coiled-coil region" evidence="1">
    <location>
        <begin position="198"/>
        <end position="225"/>
    </location>
</feature>
<gene>
    <name evidence="3" type="ORF">HXX76_002936</name>
</gene>
<dbReference type="EMBL" id="JAEHOC010000004">
    <property type="protein sequence ID" value="KAG2442857.1"/>
    <property type="molecule type" value="Genomic_DNA"/>
</dbReference>
<organism evidence="3 4">
    <name type="scientific">Chlamydomonas incerta</name>
    <dbReference type="NCBI Taxonomy" id="51695"/>
    <lineage>
        <taxon>Eukaryota</taxon>
        <taxon>Viridiplantae</taxon>
        <taxon>Chlorophyta</taxon>
        <taxon>core chlorophytes</taxon>
        <taxon>Chlorophyceae</taxon>
        <taxon>CS clade</taxon>
        <taxon>Chlamydomonadales</taxon>
        <taxon>Chlamydomonadaceae</taxon>
        <taxon>Chlamydomonas</taxon>
    </lineage>
</organism>
<feature type="region of interest" description="Disordered" evidence="2">
    <location>
        <begin position="36"/>
        <end position="60"/>
    </location>
</feature>
<name>A0A835W6Z2_CHLIN</name>
<proteinExistence type="predicted"/>
<dbReference type="OrthoDB" id="547034at2759"/>
<reference evidence="3" key="1">
    <citation type="journal article" date="2020" name="bioRxiv">
        <title>Comparative genomics of Chlamydomonas.</title>
        <authorList>
            <person name="Craig R.J."/>
            <person name="Hasan A.R."/>
            <person name="Ness R.W."/>
            <person name="Keightley P.D."/>
        </authorList>
    </citation>
    <scope>NUCLEOTIDE SEQUENCE</scope>
    <source>
        <strain evidence="3">SAG 7.73</strain>
    </source>
</reference>
<comment type="caution">
    <text evidence="3">The sequence shown here is derived from an EMBL/GenBank/DDBJ whole genome shotgun (WGS) entry which is preliminary data.</text>
</comment>
<dbReference type="Proteomes" id="UP000650467">
    <property type="component" value="Unassembled WGS sequence"/>
</dbReference>
<evidence type="ECO:0000256" key="1">
    <source>
        <dbReference type="SAM" id="Coils"/>
    </source>
</evidence>
<sequence>MALASCEQRLRATESERQLLVAQVERLELGVRRAAESHNSALSAEAERREQELGSIRSEREEQVGSLRRRLAEMAEQLDGARADLRELLTERSQALQQAEAAQRHALEKAGEAEAATRSLAASERALADLREERQQALALRDERIRELTAQVADLGRAGDSRSAEHQAALGTWMNAYNALRGAADKQRGELLALQSSERRTSDTLQDTERRLRDAQEAAVVLRLELQRQTAHATAAEMEAKLRCPCKPLQRPTPALYKHWEQAAARLWSRSHMAKPQAIMLQILLTAGCLSRKLHQHPSSQQVWAVGISQGRLFRQQA</sequence>